<dbReference type="SUPFAM" id="SSF56784">
    <property type="entry name" value="HAD-like"/>
    <property type="match status" value="1"/>
</dbReference>
<keyword evidence="4" id="KW-1185">Reference proteome</keyword>
<keyword evidence="1 3" id="KW-0378">Hydrolase</keyword>
<comment type="caution">
    <text evidence="3">The sequence shown here is derived from an EMBL/GenBank/DDBJ whole genome shotgun (WGS) entry which is preliminary data.</text>
</comment>
<organism evidence="3 4">
    <name type="scientific">Pelovirga terrestris</name>
    <dbReference type="NCBI Taxonomy" id="2771352"/>
    <lineage>
        <taxon>Bacteria</taxon>
        <taxon>Pseudomonadati</taxon>
        <taxon>Thermodesulfobacteriota</taxon>
        <taxon>Desulfuromonadia</taxon>
        <taxon>Geobacterales</taxon>
        <taxon>Geobacteraceae</taxon>
        <taxon>Pelovirga</taxon>
    </lineage>
</organism>
<dbReference type="AlphaFoldDB" id="A0A8J6QU41"/>
<dbReference type="PANTHER" id="PTHR46521:SF4">
    <property type="entry name" value="SUCROSE-PHOSPHATASE 2-RELATED"/>
    <property type="match status" value="1"/>
</dbReference>
<dbReference type="PANTHER" id="PTHR46521">
    <property type="entry name" value="SUCROSE-PHOSPHATASE 2-RELATED"/>
    <property type="match status" value="1"/>
</dbReference>
<accession>A0A8J6QU41</accession>
<dbReference type="SFLD" id="SFLDG01141">
    <property type="entry name" value="C2.B.1:_Sucrose_Phosphatase_Li"/>
    <property type="match status" value="1"/>
</dbReference>
<dbReference type="EMBL" id="JACWUN010000004">
    <property type="protein sequence ID" value="MBD1399905.1"/>
    <property type="molecule type" value="Genomic_DNA"/>
</dbReference>
<dbReference type="InterPro" id="IPR006379">
    <property type="entry name" value="HAD-SF_hydro_IIB"/>
</dbReference>
<dbReference type="SFLD" id="SFLDS00003">
    <property type="entry name" value="Haloacid_Dehalogenase"/>
    <property type="match status" value="1"/>
</dbReference>
<dbReference type="SFLD" id="SFLDG01140">
    <property type="entry name" value="C2.B:_Phosphomannomutase_and_P"/>
    <property type="match status" value="1"/>
</dbReference>
<dbReference type="InterPro" id="IPR036412">
    <property type="entry name" value="HAD-like_sf"/>
</dbReference>
<dbReference type="Pfam" id="PF05116">
    <property type="entry name" value="S6PP"/>
    <property type="match status" value="1"/>
</dbReference>
<dbReference type="InterPro" id="IPR006380">
    <property type="entry name" value="SPP-like_dom"/>
</dbReference>
<reference evidence="3" key="1">
    <citation type="submission" date="2020-09" db="EMBL/GenBank/DDBJ databases">
        <title>Pelobacter alkaliphilus sp. nov., a novel anaerobic arsenate-reducing bacterium from terrestrial mud volcano.</title>
        <authorList>
            <person name="Khomyakova M.A."/>
            <person name="Merkel A.Y."/>
            <person name="Slobodkin A.I."/>
        </authorList>
    </citation>
    <scope>NUCLEOTIDE SEQUENCE</scope>
    <source>
        <strain evidence="3">M08fum</strain>
    </source>
</reference>
<evidence type="ECO:0000256" key="1">
    <source>
        <dbReference type="ARBA" id="ARBA00022801"/>
    </source>
</evidence>
<protein>
    <submittedName>
        <fullName evidence="3">HAD-IIB family hydrolase</fullName>
    </submittedName>
</protein>
<evidence type="ECO:0000313" key="4">
    <source>
        <dbReference type="Proteomes" id="UP000632828"/>
    </source>
</evidence>
<dbReference type="GO" id="GO:0016791">
    <property type="term" value="F:phosphatase activity"/>
    <property type="evidence" value="ECO:0007669"/>
    <property type="project" value="UniProtKB-ARBA"/>
</dbReference>
<dbReference type="NCBIfam" id="TIGR01484">
    <property type="entry name" value="HAD-SF-IIB"/>
    <property type="match status" value="1"/>
</dbReference>
<dbReference type="Proteomes" id="UP000632828">
    <property type="component" value="Unassembled WGS sequence"/>
</dbReference>
<feature type="domain" description="Sucrose phosphatase-like" evidence="2">
    <location>
        <begin position="7"/>
        <end position="274"/>
    </location>
</feature>
<evidence type="ECO:0000313" key="3">
    <source>
        <dbReference type="EMBL" id="MBD1399905.1"/>
    </source>
</evidence>
<gene>
    <name evidence="3" type="ORF">ICT70_04395</name>
</gene>
<dbReference type="RefSeq" id="WP_191154186.1">
    <property type="nucleotide sequence ID" value="NZ_JACWUN010000004.1"/>
</dbReference>
<sequence length="286" mass="31923">MGTHKPRLLLCTDLDRTLIPNGTAPEDARARELFSKLCRHPGVSLAYVTGRDRRLVLDAVKTYQLPQPDYALTDVGSTMYRIVAGTWQQLETWKHHLSVCWPEATSRRVRSLVDLISGPCLQEETKQNNFKVSFYVPLQLDIDQVMGDIDNQLQRAGIGANLIWSIDEEKGIGLLDILPICADKRQAIRFLQQQLGFGDQELVFAGDSGNDLQVVNSDIPSILVANAARPIKEAALSWARQNDQTDALYIARGDLLAMNGHYSAGILEGVCHFQPSFRSYLMKETA</sequence>
<evidence type="ECO:0000259" key="2">
    <source>
        <dbReference type="Pfam" id="PF05116"/>
    </source>
</evidence>
<dbReference type="Gene3D" id="3.90.1070.10">
    <property type="match status" value="1"/>
</dbReference>
<dbReference type="InterPro" id="IPR023214">
    <property type="entry name" value="HAD_sf"/>
</dbReference>
<proteinExistence type="predicted"/>
<dbReference type="Gene3D" id="3.40.50.1000">
    <property type="entry name" value="HAD superfamily/HAD-like"/>
    <property type="match status" value="1"/>
</dbReference>
<dbReference type="InterPro" id="IPR051518">
    <property type="entry name" value="Sucrose_Phosphatase"/>
</dbReference>
<name>A0A8J6QU41_9BACT</name>